<evidence type="ECO:0000313" key="2">
    <source>
        <dbReference type="Proteomes" id="UP000054721"/>
    </source>
</evidence>
<accession>A0A0V1KJV1</accession>
<protein>
    <submittedName>
        <fullName evidence="1">Uncharacterized protein</fullName>
    </submittedName>
</protein>
<name>A0A0V1KJV1_9BILA</name>
<gene>
    <name evidence="1" type="ORF">T02_8613</name>
</gene>
<sequence>MVLLYGLPSTTFRLFNLFRLTEVRASNGYERLIGLQTPGFLPVSPHRSQVMVVLYERHHEYKLLVTLLSLVRSSSYNFCGFLPVFLCNNVRAHQRICAVDRFANSYQEFLLQQLGISACFSPQKSDITSNIRFGSPCKLLSGVPPTNFAFFYLCISALMSERTYEYVRLIGLQTLVRTSFYYI</sequence>
<dbReference type="AlphaFoldDB" id="A0A0V1KJV1"/>
<dbReference type="EMBL" id="JYDW01000667">
    <property type="protein sequence ID" value="KRZ47593.1"/>
    <property type="molecule type" value="Genomic_DNA"/>
</dbReference>
<proteinExistence type="predicted"/>
<dbReference type="OrthoDB" id="5917655at2759"/>
<comment type="caution">
    <text evidence="1">The sequence shown here is derived from an EMBL/GenBank/DDBJ whole genome shotgun (WGS) entry which is preliminary data.</text>
</comment>
<dbReference type="Proteomes" id="UP000054721">
    <property type="component" value="Unassembled WGS sequence"/>
</dbReference>
<reference evidence="1 2" key="1">
    <citation type="submission" date="2015-05" db="EMBL/GenBank/DDBJ databases">
        <title>Evolution of Trichinella species and genotypes.</title>
        <authorList>
            <person name="Korhonen P.K."/>
            <person name="Edoardo P."/>
            <person name="Giuseppe L.R."/>
            <person name="Gasser R.B."/>
        </authorList>
    </citation>
    <scope>NUCLEOTIDE SEQUENCE [LARGE SCALE GENOMIC DNA]</scope>
    <source>
        <strain evidence="1">ISS10</strain>
    </source>
</reference>
<organism evidence="1 2">
    <name type="scientific">Trichinella nativa</name>
    <dbReference type="NCBI Taxonomy" id="6335"/>
    <lineage>
        <taxon>Eukaryota</taxon>
        <taxon>Metazoa</taxon>
        <taxon>Ecdysozoa</taxon>
        <taxon>Nematoda</taxon>
        <taxon>Enoplea</taxon>
        <taxon>Dorylaimia</taxon>
        <taxon>Trichinellida</taxon>
        <taxon>Trichinellidae</taxon>
        <taxon>Trichinella</taxon>
    </lineage>
</organism>
<evidence type="ECO:0000313" key="1">
    <source>
        <dbReference type="EMBL" id="KRZ47593.1"/>
    </source>
</evidence>
<keyword evidence="2" id="KW-1185">Reference proteome</keyword>